<reference evidence="7" key="1">
    <citation type="submission" date="2021-06" db="EMBL/GenBank/DDBJ databases">
        <title>Comparative genomics, transcriptomics and evolutionary studies reveal genomic signatures of adaptation to plant cell wall in hemibiotrophic fungi.</title>
        <authorList>
            <consortium name="DOE Joint Genome Institute"/>
            <person name="Baroncelli R."/>
            <person name="Diaz J.F."/>
            <person name="Benocci T."/>
            <person name="Peng M."/>
            <person name="Battaglia E."/>
            <person name="Haridas S."/>
            <person name="Andreopoulos W."/>
            <person name="Labutti K."/>
            <person name="Pangilinan J."/>
            <person name="Floch G.L."/>
            <person name="Makela M.R."/>
            <person name="Henrissat B."/>
            <person name="Grigoriev I.V."/>
            <person name="Crouch J.A."/>
            <person name="De Vries R.P."/>
            <person name="Sukno S.A."/>
            <person name="Thon M.R."/>
        </authorList>
    </citation>
    <scope>NUCLEOTIDE SEQUENCE</scope>
    <source>
        <strain evidence="7">MAFF235873</strain>
    </source>
</reference>
<dbReference type="PANTHER" id="PTHR47660:SF3">
    <property type="entry name" value="FINGER DOMAIN PROTEIN, PUTATIVE (AFU_ORTHOLOGUE AFUA_4G03310)-RELATED"/>
    <property type="match status" value="1"/>
</dbReference>
<keyword evidence="1" id="KW-0479">Metal-binding</keyword>
<evidence type="ECO:0000256" key="2">
    <source>
        <dbReference type="ARBA" id="ARBA00022833"/>
    </source>
</evidence>
<dbReference type="Proteomes" id="UP001232148">
    <property type="component" value="Unassembled WGS sequence"/>
</dbReference>
<dbReference type="InterPro" id="IPR001138">
    <property type="entry name" value="Zn2Cys6_DnaBD"/>
</dbReference>
<feature type="domain" description="Zn(2)-C6 fungal-type" evidence="6">
    <location>
        <begin position="7"/>
        <end position="37"/>
    </location>
</feature>
<organism evidence="7 8">
    <name type="scientific">Colletotrichum zoysiae</name>
    <dbReference type="NCBI Taxonomy" id="1216348"/>
    <lineage>
        <taxon>Eukaryota</taxon>
        <taxon>Fungi</taxon>
        <taxon>Dikarya</taxon>
        <taxon>Ascomycota</taxon>
        <taxon>Pezizomycotina</taxon>
        <taxon>Sordariomycetes</taxon>
        <taxon>Hypocreomycetidae</taxon>
        <taxon>Glomerellales</taxon>
        <taxon>Glomerellaceae</taxon>
        <taxon>Colletotrichum</taxon>
        <taxon>Colletotrichum graminicola species complex</taxon>
    </lineage>
</organism>
<keyword evidence="5" id="KW-0539">Nucleus</keyword>
<dbReference type="PANTHER" id="PTHR47660">
    <property type="entry name" value="TRANSCRIPTION FACTOR WITH C2H2 AND ZN(2)-CYS(6) DNA BINDING DOMAIN (EUROFUNG)-RELATED-RELATED"/>
    <property type="match status" value="1"/>
</dbReference>
<dbReference type="EMBL" id="MU842862">
    <property type="protein sequence ID" value="KAK2029530.1"/>
    <property type="molecule type" value="Genomic_DNA"/>
</dbReference>
<evidence type="ECO:0000256" key="1">
    <source>
        <dbReference type="ARBA" id="ARBA00022723"/>
    </source>
</evidence>
<dbReference type="SUPFAM" id="SSF57701">
    <property type="entry name" value="Zn2/Cys6 DNA-binding domain"/>
    <property type="match status" value="1"/>
</dbReference>
<dbReference type="Pfam" id="PF00172">
    <property type="entry name" value="Zn_clus"/>
    <property type="match status" value="1"/>
</dbReference>
<keyword evidence="3" id="KW-0805">Transcription regulation</keyword>
<name>A0AAD9HIH3_9PEZI</name>
<dbReference type="Gene3D" id="4.10.240.10">
    <property type="entry name" value="Zn(2)-C6 fungal-type DNA-binding domain"/>
    <property type="match status" value="1"/>
</dbReference>
<evidence type="ECO:0000259" key="6">
    <source>
        <dbReference type="PROSITE" id="PS50048"/>
    </source>
</evidence>
<dbReference type="AlphaFoldDB" id="A0AAD9HIH3"/>
<evidence type="ECO:0000313" key="8">
    <source>
        <dbReference type="Proteomes" id="UP001232148"/>
    </source>
</evidence>
<dbReference type="GO" id="GO:0008270">
    <property type="term" value="F:zinc ion binding"/>
    <property type="evidence" value="ECO:0007669"/>
    <property type="project" value="InterPro"/>
</dbReference>
<evidence type="ECO:0000313" key="7">
    <source>
        <dbReference type="EMBL" id="KAK2029530.1"/>
    </source>
</evidence>
<evidence type="ECO:0000256" key="4">
    <source>
        <dbReference type="ARBA" id="ARBA00023163"/>
    </source>
</evidence>
<gene>
    <name evidence="7" type="ORF">LX32DRAFT_638927</name>
</gene>
<evidence type="ECO:0000256" key="5">
    <source>
        <dbReference type="ARBA" id="ARBA00023242"/>
    </source>
</evidence>
<keyword evidence="4" id="KW-0804">Transcription</keyword>
<proteinExistence type="predicted"/>
<protein>
    <recommendedName>
        <fullName evidence="6">Zn(2)-C6 fungal-type domain-containing protein</fullName>
    </recommendedName>
</protein>
<comment type="caution">
    <text evidence="7">The sequence shown here is derived from an EMBL/GenBank/DDBJ whole genome shotgun (WGS) entry which is preliminary data.</text>
</comment>
<dbReference type="PROSITE" id="PS50048">
    <property type="entry name" value="ZN2_CY6_FUNGAL_2"/>
    <property type="match status" value="1"/>
</dbReference>
<accession>A0AAD9HIH3</accession>
<dbReference type="CDD" id="cd00067">
    <property type="entry name" value="GAL4"/>
    <property type="match status" value="1"/>
</dbReference>
<keyword evidence="2" id="KW-0862">Zinc</keyword>
<keyword evidence="8" id="KW-1185">Reference proteome</keyword>
<dbReference type="InterPro" id="IPR036864">
    <property type="entry name" value="Zn2-C6_fun-type_DNA-bd_sf"/>
</dbReference>
<evidence type="ECO:0000256" key="3">
    <source>
        <dbReference type="ARBA" id="ARBA00023015"/>
    </source>
</evidence>
<dbReference type="GO" id="GO:0000981">
    <property type="term" value="F:DNA-binding transcription factor activity, RNA polymerase II-specific"/>
    <property type="evidence" value="ECO:0007669"/>
    <property type="project" value="InterPro"/>
</dbReference>
<sequence>MSIRRESCEPCFRGRRKCDLAYPVCQRCWQTNKACNYVYPPPLARGSTAGAVHPGALPTTAEMDSIDLVPYNHFEAGSAQSAAPSFQFDHGERMTRLAQLQHPTIPRLLGMLGNLRQMSRTVDSRWVFEQLRDSPLTFAEHGETMFIHPGLFHSTLPVPLRTAFGICAGANSTNERTSTFLFKVIAAEVSHMLSPAAGITLLENLARLQAIVLYQMIRFFKGGLEERVLAERQELLVRCYGLKLLHRADNELPAVQSSWEAWVLAESIRRTAVVAFKLYTLYWTFNYGTCIERVAISMLPVSTKPCAWASREIYSQHEDRDRTTTYGEFRNTWAAAPRDDADDFEKMLLMGCNGMGDLRALLDNPNTEG</sequence>